<dbReference type="AlphaFoldDB" id="A0A9Q1HRY9"/>
<name>A0A9Q1HRY9_CONCO</name>
<accession>A0A9Q1HRY9</accession>
<gene>
    <name evidence="1" type="ORF">COCON_G00187440</name>
</gene>
<proteinExistence type="predicted"/>
<evidence type="ECO:0000313" key="2">
    <source>
        <dbReference type="Proteomes" id="UP001152803"/>
    </source>
</evidence>
<dbReference type="EMBL" id="JAFJMO010000014">
    <property type="protein sequence ID" value="KAJ8256592.1"/>
    <property type="molecule type" value="Genomic_DNA"/>
</dbReference>
<reference evidence="1" key="1">
    <citation type="journal article" date="2023" name="Science">
        <title>Genome structures resolve the early diversification of teleost fishes.</title>
        <authorList>
            <person name="Parey E."/>
            <person name="Louis A."/>
            <person name="Montfort J."/>
            <person name="Bouchez O."/>
            <person name="Roques C."/>
            <person name="Iampietro C."/>
            <person name="Lluch J."/>
            <person name="Castinel A."/>
            <person name="Donnadieu C."/>
            <person name="Desvignes T."/>
            <person name="Floi Bucao C."/>
            <person name="Jouanno E."/>
            <person name="Wen M."/>
            <person name="Mejri S."/>
            <person name="Dirks R."/>
            <person name="Jansen H."/>
            <person name="Henkel C."/>
            <person name="Chen W.J."/>
            <person name="Zahm M."/>
            <person name="Cabau C."/>
            <person name="Klopp C."/>
            <person name="Thompson A.W."/>
            <person name="Robinson-Rechavi M."/>
            <person name="Braasch I."/>
            <person name="Lecointre G."/>
            <person name="Bobe J."/>
            <person name="Postlethwait J.H."/>
            <person name="Berthelot C."/>
            <person name="Roest Crollius H."/>
            <person name="Guiguen Y."/>
        </authorList>
    </citation>
    <scope>NUCLEOTIDE SEQUENCE</scope>
    <source>
        <strain evidence="1">Concon-B</strain>
    </source>
</reference>
<protein>
    <submittedName>
        <fullName evidence="1">Uncharacterized protein</fullName>
    </submittedName>
</protein>
<organism evidence="1 2">
    <name type="scientific">Conger conger</name>
    <name type="common">Conger eel</name>
    <name type="synonym">Muraena conger</name>
    <dbReference type="NCBI Taxonomy" id="82655"/>
    <lineage>
        <taxon>Eukaryota</taxon>
        <taxon>Metazoa</taxon>
        <taxon>Chordata</taxon>
        <taxon>Craniata</taxon>
        <taxon>Vertebrata</taxon>
        <taxon>Euteleostomi</taxon>
        <taxon>Actinopterygii</taxon>
        <taxon>Neopterygii</taxon>
        <taxon>Teleostei</taxon>
        <taxon>Anguilliformes</taxon>
        <taxon>Congridae</taxon>
        <taxon>Conger</taxon>
    </lineage>
</organism>
<evidence type="ECO:0000313" key="1">
    <source>
        <dbReference type="EMBL" id="KAJ8256592.1"/>
    </source>
</evidence>
<comment type="caution">
    <text evidence="1">The sequence shown here is derived from an EMBL/GenBank/DDBJ whole genome shotgun (WGS) entry which is preliminary data.</text>
</comment>
<sequence>MLKHGALGLDLHHGRVKLFQVPPNGEEKLPVIRWGRRFCSRPAPIAVGRRRFAHDLMRTVEWVTTGPGPLLPAPRAPDTTTASPSCASLNTTATLTSSRNSPHWVGSFEARGCERGFSSSVFSRLEQIITFLLHAGTDLATRAQDLRSEI</sequence>
<keyword evidence="2" id="KW-1185">Reference proteome</keyword>
<dbReference type="Proteomes" id="UP001152803">
    <property type="component" value="Unassembled WGS sequence"/>
</dbReference>